<dbReference type="EMBL" id="ADMB01000028">
    <property type="protein sequence ID" value="EHR38628.1"/>
    <property type="molecule type" value="Genomic_DNA"/>
</dbReference>
<protein>
    <submittedName>
        <fullName evidence="1">Uncharacterized protein</fullName>
    </submittedName>
</protein>
<proteinExistence type="predicted"/>
<evidence type="ECO:0000313" key="1">
    <source>
        <dbReference type="EMBL" id="EHR38628.1"/>
    </source>
</evidence>
<gene>
    <name evidence="1" type="ORF">HMPREF9454_00616</name>
</gene>
<reference evidence="1 2" key="1">
    <citation type="submission" date="2012-01" db="EMBL/GenBank/DDBJ databases">
        <title>The Genome Sequence of Megamonas funiformis YIT 11815.</title>
        <authorList>
            <consortium name="The Broad Institute Genome Sequencing Platform"/>
            <person name="Earl A."/>
            <person name="Ward D."/>
            <person name="Feldgarden M."/>
            <person name="Gevers D."/>
            <person name="Morotomi M."/>
            <person name="Young S.K."/>
            <person name="Zeng Q."/>
            <person name="Gargeya S."/>
            <person name="Fitzgerald M."/>
            <person name="Haas B."/>
            <person name="Abouelleil A."/>
            <person name="Alvarado L."/>
            <person name="Arachchi H.M."/>
            <person name="Berlin A."/>
            <person name="Chapman S.B."/>
            <person name="Gearin G."/>
            <person name="Goldberg J."/>
            <person name="Griggs A."/>
            <person name="Gujja S."/>
            <person name="Hansen M."/>
            <person name="Heiman D."/>
            <person name="Howarth C."/>
            <person name="Larimer J."/>
            <person name="Lui A."/>
            <person name="MacDonald P.J.P."/>
            <person name="McCowen C."/>
            <person name="Montmayeur A."/>
            <person name="Murphy C."/>
            <person name="Neiman D."/>
            <person name="Pearson M."/>
            <person name="Priest M."/>
            <person name="Roberts A."/>
            <person name="Saif S."/>
            <person name="Shea T."/>
            <person name="Sisk P."/>
            <person name="Stolte C."/>
            <person name="Sykes S."/>
            <person name="Wortman J."/>
            <person name="Nusbaum C."/>
            <person name="Birren B."/>
        </authorList>
    </citation>
    <scope>NUCLEOTIDE SEQUENCE [LARGE SCALE GENOMIC DNA]</scope>
    <source>
        <strain evidence="1 2">YIT 11815</strain>
    </source>
</reference>
<accession>A0ABN0EKG0</accession>
<evidence type="ECO:0000313" key="2">
    <source>
        <dbReference type="Proteomes" id="UP000005963"/>
    </source>
</evidence>
<dbReference type="Proteomes" id="UP000005963">
    <property type="component" value="Unassembled WGS sequence"/>
</dbReference>
<keyword evidence="2" id="KW-1185">Reference proteome</keyword>
<sequence>EKLIIDVLVFEKKINYTKFKSVIYIYILSIYLLI</sequence>
<name>A0ABN0EKG0_9FIRM</name>
<organism evidence="1 2">
    <name type="scientific">Megamonas funiformis YIT 11815</name>
    <dbReference type="NCBI Taxonomy" id="742816"/>
    <lineage>
        <taxon>Bacteria</taxon>
        <taxon>Bacillati</taxon>
        <taxon>Bacillota</taxon>
        <taxon>Negativicutes</taxon>
        <taxon>Selenomonadales</taxon>
        <taxon>Selenomonadaceae</taxon>
        <taxon>Megamonas</taxon>
    </lineage>
</organism>
<feature type="non-terminal residue" evidence="1">
    <location>
        <position position="1"/>
    </location>
</feature>
<comment type="caution">
    <text evidence="1">The sequence shown here is derived from an EMBL/GenBank/DDBJ whole genome shotgun (WGS) entry which is preliminary data.</text>
</comment>